<keyword evidence="11" id="KW-1185">Reference proteome</keyword>
<feature type="domain" description="3-deoxy-D-manno-octulosonic-acid transferase N-terminal" evidence="9">
    <location>
        <begin position="35"/>
        <end position="204"/>
    </location>
</feature>
<dbReference type="GO" id="GO:0009244">
    <property type="term" value="P:lipopolysaccharide core region biosynthetic process"/>
    <property type="evidence" value="ECO:0007669"/>
    <property type="project" value="UniProtKB-UniRule"/>
</dbReference>
<dbReference type="Gene3D" id="3.40.50.2000">
    <property type="entry name" value="Glycogen Phosphorylase B"/>
    <property type="match status" value="1"/>
</dbReference>
<dbReference type="PANTHER" id="PTHR42755:SF1">
    <property type="entry name" value="3-DEOXY-D-MANNO-OCTULOSONIC ACID TRANSFERASE, MITOCHONDRIAL-RELATED"/>
    <property type="match status" value="1"/>
</dbReference>
<dbReference type="Pfam" id="PF04413">
    <property type="entry name" value="Glycos_transf_N"/>
    <property type="match status" value="1"/>
</dbReference>
<dbReference type="EC" id="2.4.99.12" evidence="2 8"/>
<evidence type="ECO:0000256" key="5">
    <source>
        <dbReference type="ARBA" id="ARBA00031445"/>
    </source>
</evidence>
<dbReference type="GO" id="GO:0009245">
    <property type="term" value="P:lipid A biosynthetic process"/>
    <property type="evidence" value="ECO:0007669"/>
    <property type="project" value="TreeGrafter"/>
</dbReference>
<evidence type="ECO:0000256" key="6">
    <source>
        <dbReference type="ARBA" id="ARBA00049183"/>
    </source>
</evidence>
<feature type="active site" description="Proton acceptor" evidence="7">
    <location>
        <position position="60"/>
    </location>
</feature>
<keyword evidence="4 8" id="KW-0808">Transferase</keyword>
<evidence type="ECO:0000256" key="8">
    <source>
        <dbReference type="RuleBase" id="RU365103"/>
    </source>
</evidence>
<dbReference type="UniPathway" id="UPA00958"/>
<reference evidence="10 11" key="1">
    <citation type="submission" date="2018-06" db="EMBL/GenBank/DDBJ databases">
        <title>The draft genome sequence of Crocinitomix sp. SM1701.</title>
        <authorList>
            <person name="Zhang X."/>
        </authorList>
    </citation>
    <scope>NUCLEOTIDE SEQUENCE [LARGE SCALE GENOMIC DNA]</scope>
    <source>
        <strain evidence="10 11">SM1701</strain>
    </source>
</reference>
<name>A0A2W1NHF8_9FLAO</name>
<dbReference type="Proteomes" id="UP000249248">
    <property type="component" value="Unassembled WGS sequence"/>
</dbReference>
<dbReference type="Gene3D" id="3.40.50.11720">
    <property type="entry name" value="3-Deoxy-D-manno-octulosonic-acid transferase, N-terminal domain"/>
    <property type="match status" value="1"/>
</dbReference>
<dbReference type="PANTHER" id="PTHR42755">
    <property type="entry name" value="3-DEOXY-MANNO-OCTULOSONATE CYTIDYLYLTRANSFERASE"/>
    <property type="match status" value="1"/>
</dbReference>
<accession>A0A2W1NHF8</accession>
<dbReference type="RefSeq" id="WP_111061433.1">
    <property type="nucleotide sequence ID" value="NZ_JBHUCU010000007.1"/>
</dbReference>
<evidence type="ECO:0000256" key="3">
    <source>
        <dbReference type="ARBA" id="ARBA00019077"/>
    </source>
</evidence>
<dbReference type="InterPro" id="IPR007507">
    <property type="entry name" value="Glycos_transf_N"/>
</dbReference>
<comment type="subcellular location">
    <subcellularLocation>
        <location evidence="8">Cell membrane</location>
    </subcellularLocation>
</comment>
<comment type="similarity">
    <text evidence="8">Belongs to the glycosyltransferase group 1 family.</text>
</comment>
<dbReference type="InterPro" id="IPR039901">
    <property type="entry name" value="Kdotransferase"/>
</dbReference>
<comment type="function">
    <text evidence="8">Involved in lipopolysaccharide (LPS) biosynthesis. Catalyzes the transfer of 3-deoxy-D-manno-octulosonate (Kdo) residue(s) from CMP-Kdo to lipid IV(A), the tetraacyldisaccharide-1,4'-bisphosphate precursor of lipid A.</text>
</comment>
<comment type="catalytic activity">
    <reaction evidence="6 8">
        <text>lipid IVA (E. coli) + CMP-3-deoxy-beta-D-manno-octulosonate = alpha-Kdo-(2-&gt;6)-lipid IVA (E. coli) + CMP + H(+)</text>
        <dbReference type="Rhea" id="RHEA:28066"/>
        <dbReference type="ChEBI" id="CHEBI:15378"/>
        <dbReference type="ChEBI" id="CHEBI:58603"/>
        <dbReference type="ChEBI" id="CHEBI:60364"/>
        <dbReference type="ChEBI" id="CHEBI:60377"/>
        <dbReference type="ChEBI" id="CHEBI:85987"/>
        <dbReference type="EC" id="2.4.99.12"/>
    </reaction>
</comment>
<dbReference type="SUPFAM" id="SSF53756">
    <property type="entry name" value="UDP-Glycosyltransferase/glycogen phosphorylase"/>
    <property type="match status" value="1"/>
</dbReference>
<dbReference type="InterPro" id="IPR038107">
    <property type="entry name" value="Glycos_transf_N_sf"/>
</dbReference>
<dbReference type="OrthoDB" id="9789797at2"/>
<evidence type="ECO:0000256" key="1">
    <source>
        <dbReference type="ARBA" id="ARBA00004713"/>
    </source>
</evidence>
<comment type="pathway">
    <text evidence="1 8">Bacterial outer membrane biogenesis; LPS core biosynthesis.</text>
</comment>
<protein>
    <recommendedName>
        <fullName evidence="3 8">3-deoxy-D-manno-octulosonic acid transferase</fullName>
        <shortName evidence="8">Kdo transferase</shortName>
        <ecNumber evidence="2 8">2.4.99.12</ecNumber>
    </recommendedName>
    <alternativeName>
        <fullName evidence="5 8">Lipid IV(A) 3-deoxy-D-manno-octulosonic acid transferase</fullName>
    </alternativeName>
</protein>
<gene>
    <name evidence="10" type="ORF">DNU06_01485</name>
</gene>
<comment type="caution">
    <text evidence="10">The sequence shown here is derived from an EMBL/GenBank/DDBJ whole genome shotgun (WGS) entry which is preliminary data.</text>
</comment>
<evidence type="ECO:0000259" key="9">
    <source>
        <dbReference type="Pfam" id="PF04413"/>
    </source>
</evidence>
<evidence type="ECO:0000313" key="11">
    <source>
        <dbReference type="Proteomes" id="UP000249248"/>
    </source>
</evidence>
<sequence length="401" mass="46515">MNFFYSIGIYSYAVIIHLAAIFNPKAKLWVNGRRNWKNNLASFKRNELPLYWFHCASLGEFEQGRPLIEALKAKQDCQIVVSFFSPSGYSVRKNYELSDYTFYLPIDSKSNAKYLIAALKPTKVFFIKYEFWANYIFELKKQNIPVYLISGLFRENQVFFKWYGGFFRKVLHSFTKIFVQNEASQKLLNTIHVPNTLSGDTRFDRVMHNAKNVKRITAIEDFIQGEKTLVIGSSWEEDERVFMPLINRPDFNYKVIIAPHEIKDKHLYRITKSLKKKSVLYSELPSVKSENADILIIDNIGMLMNVYQYANIAYVGGGFKTGLHNILEPACFGCPVIFGPKFSKFPEASLFIEQQVGFSVATKETLEKVFKELDGKQDFNYILDYMNRQVGATAIIMRDIF</sequence>
<keyword evidence="8" id="KW-1003">Cell membrane</keyword>
<evidence type="ECO:0000256" key="7">
    <source>
        <dbReference type="PIRSR" id="PIRSR639901-1"/>
    </source>
</evidence>
<dbReference type="EMBL" id="QKSB01000001">
    <property type="protein sequence ID" value="PZE18533.1"/>
    <property type="molecule type" value="Genomic_DNA"/>
</dbReference>
<evidence type="ECO:0000256" key="4">
    <source>
        <dbReference type="ARBA" id="ARBA00022679"/>
    </source>
</evidence>
<dbReference type="AlphaFoldDB" id="A0A2W1NHF8"/>
<evidence type="ECO:0000313" key="10">
    <source>
        <dbReference type="EMBL" id="PZE18533.1"/>
    </source>
</evidence>
<organism evidence="10 11">
    <name type="scientific">Putridiphycobacter roseus</name>
    <dbReference type="NCBI Taxonomy" id="2219161"/>
    <lineage>
        <taxon>Bacteria</taxon>
        <taxon>Pseudomonadati</taxon>
        <taxon>Bacteroidota</taxon>
        <taxon>Flavobacteriia</taxon>
        <taxon>Flavobacteriales</taxon>
        <taxon>Crocinitomicaceae</taxon>
        <taxon>Putridiphycobacter</taxon>
    </lineage>
</organism>
<proteinExistence type="inferred from homology"/>
<keyword evidence="8" id="KW-0472">Membrane</keyword>
<dbReference type="GO" id="GO:0043842">
    <property type="term" value="F:Kdo transferase activity"/>
    <property type="evidence" value="ECO:0007669"/>
    <property type="project" value="UniProtKB-EC"/>
</dbReference>
<keyword evidence="8" id="KW-0448">Lipopolysaccharide biosynthesis</keyword>
<dbReference type="GO" id="GO:0005886">
    <property type="term" value="C:plasma membrane"/>
    <property type="evidence" value="ECO:0007669"/>
    <property type="project" value="UniProtKB-SubCell"/>
</dbReference>
<evidence type="ECO:0000256" key="2">
    <source>
        <dbReference type="ARBA" id="ARBA00012621"/>
    </source>
</evidence>